<evidence type="ECO:0000313" key="3">
    <source>
        <dbReference type="Proteomes" id="UP000075606"/>
    </source>
</evidence>
<keyword evidence="1" id="KW-0732">Signal</keyword>
<dbReference type="STRING" id="333140.AWW68_19250"/>
<sequence length="320" mass="37236">MKKITQTIIVGLILVMSVSQAQAQWRWMRYGDYEKLDTVVSIPKHESNKVYISDDDFYLRIGFFGMEVEVEDRWDWDWDYDSNWRGRRNSNTIEYYEQHDHGTLKGLNLEFGFNNFLKNGDFPSSSDLYQVKPISSNYVGLLWNHTTYVSGPLYLEWGGGFSWYNFKFENAATRLDPNGGQLNFIEDTNANSVLKSKLKVTYIGFQAVPMLDFGRGKRVVRRFMEDDVRVGFSARRGFRIGIGPYVGLRLSNKAKYIYRNDDGRQKDKEKGGFFVNDFRYGLRAQIGINGFDMFMTYDMNELFEEGRGPQLNPITIGVTF</sequence>
<dbReference type="AlphaFoldDB" id="A0A150XDS7"/>
<keyword evidence="3" id="KW-1185">Reference proteome</keyword>
<dbReference type="EMBL" id="LRPC01000005">
    <property type="protein sequence ID" value="KYG76834.1"/>
    <property type="molecule type" value="Genomic_DNA"/>
</dbReference>
<name>A0A150XDS7_9BACT</name>
<accession>A0A150XDS7</accession>
<dbReference type="RefSeq" id="WP_068218810.1">
    <property type="nucleotide sequence ID" value="NZ_LRPC01000005.1"/>
</dbReference>
<comment type="caution">
    <text evidence="2">The sequence shown here is derived from an EMBL/GenBank/DDBJ whole genome shotgun (WGS) entry which is preliminary data.</text>
</comment>
<dbReference type="Proteomes" id="UP000075606">
    <property type="component" value="Unassembled WGS sequence"/>
</dbReference>
<proteinExistence type="predicted"/>
<organism evidence="2 3">
    <name type="scientific">Roseivirga spongicola</name>
    <dbReference type="NCBI Taxonomy" id="333140"/>
    <lineage>
        <taxon>Bacteria</taxon>
        <taxon>Pseudomonadati</taxon>
        <taxon>Bacteroidota</taxon>
        <taxon>Cytophagia</taxon>
        <taxon>Cytophagales</taxon>
        <taxon>Roseivirgaceae</taxon>
        <taxon>Roseivirga</taxon>
    </lineage>
</organism>
<feature type="chain" id="PRO_5007574538" description="Outer membrane protein beta-barrel domain-containing protein" evidence="1">
    <location>
        <begin position="24"/>
        <end position="320"/>
    </location>
</feature>
<dbReference type="OrthoDB" id="891525at2"/>
<evidence type="ECO:0008006" key="4">
    <source>
        <dbReference type="Google" id="ProtNLM"/>
    </source>
</evidence>
<gene>
    <name evidence="2" type="ORF">AWW68_19250</name>
</gene>
<evidence type="ECO:0000256" key="1">
    <source>
        <dbReference type="SAM" id="SignalP"/>
    </source>
</evidence>
<feature type="signal peptide" evidence="1">
    <location>
        <begin position="1"/>
        <end position="23"/>
    </location>
</feature>
<protein>
    <recommendedName>
        <fullName evidence="4">Outer membrane protein beta-barrel domain-containing protein</fullName>
    </recommendedName>
</protein>
<evidence type="ECO:0000313" key="2">
    <source>
        <dbReference type="EMBL" id="KYG76834.1"/>
    </source>
</evidence>
<reference evidence="2 3" key="1">
    <citation type="submission" date="2016-01" db="EMBL/GenBank/DDBJ databases">
        <title>Genome sequencing of Roseivirga spongicola UST030701-084.</title>
        <authorList>
            <person name="Selvaratnam C."/>
            <person name="Thevarajoo S."/>
            <person name="Goh K.M."/>
            <person name="Ee R."/>
            <person name="Chan K.-G."/>
            <person name="Chong C.S."/>
        </authorList>
    </citation>
    <scope>NUCLEOTIDE SEQUENCE [LARGE SCALE GENOMIC DNA]</scope>
    <source>
        <strain evidence="2 3">UST030701-084</strain>
    </source>
</reference>